<dbReference type="InterPro" id="IPR011032">
    <property type="entry name" value="GroES-like_sf"/>
</dbReference>
<feature type="domain" description="Enoyl reductase (ER)" evidence="5">
    <location>
        <begin position="10"/>
        <end position="360"/>
    </location>
</feature>
<dbReference type="Proteomes" id="UP001596201">
    <property type="component" value="Unassembled WGS sequence"/>
</dbReference>
<name>A0ABD5R856_9EURY</name>
<dbReference type="SMART" id="SM00829">
    <property type="entry name" value="PKS_ER"/>
    <property type="match status" value="1"/>
</dbReference>
<dbReference type="GO" id="GO:0030554">
    <property type="term" value="F:adenyl nucleotide binding"/>
    <property type="evidence" value="ECO:0007669"/>
    <property type="project" value="UniProtKB-ARBA"/>
</dbReference>
<dbReference type="CDD" id="cd08260">
    <property type="entry name" value="Zn_ADH6"/>
    <property type="match status" value="1"/>
</dbReference>
<evidence type="ECO:0000313" key="7">
    <source>
        <dbReference type="Proteomes" id="UP001596201"/>
    </source>
</evidence>
<comment type="caution">
    <text evidence="6">The sequence shown here is derived from an EMBL/GenBank/DDBJ whole genome shotgun (WGS) entry which is preliminary data.</text>
</comment>
<dbReference type="GO" id="GO:0051262">
    <property type="term" value="P:protein tetramerization"/>
    <property type="evidence" value="ECO:0007669"/>
    <property type="project" value="UniProtKB-ARBA"/>
</dbReference>
<dbReference type="InterPro" id="IPR002328">
    <property type="entry name" value="ADH_Zn_CS"/>
</dbReference>
<evidence type="ECO:0000259" key="5">
    <source>
        <dbReference type="SMART" id="SM00829"/>
    </source>
</evidence>
<evidence type="ECO:0000256" key="1">
    <source>
        <dbReference type="ARBA" id="ARBA00022723"/>
    </source>
</evidence>
<dbReference type="RefSeq" id="WP_227228753.1">
    <property type="nucleotide sequence ID" value="NZ_JAJCVJ010000001.1"/>
</dbReference>
<evidence type="ECO:0000256" key="4">
    <source>
        <dbReference type="RuleBase" id="RU361277"/>
    </source>
</evidence>
<dbReference type="PANTHER" id="PTHR43401">
    <property type="entry name" value="L-THREONINE 3-DEHYDROGENASE"/>
    <property type="match status" value="1"/>
</dbReference>
<dbReference type="SUPFAM" id="SSF51735">
    <property type="entry name" value="NAD(P)-binding Rossmann-fold domains"/>
    <property type="match status" value="1"/>
</dbReference>
<dbReference type="Gene3D" id="3.90.180.10">
    <property type="entry name" value="Medium-chain alcohol dehydrogenases, catalytic domain"/>
    <property type="match status" value="1"/>
</dbReference>
<keyword evidence="2 4" id="KW-0862">Zinc</keyword>
<dbReference type="InterPro" id="IPR036291">
    <property type="entry name" value="NAD(P)-bd_dom_sf"/>
</dbReference>
<dbReference type="InterPro" id="IPR020843">
    <property type="entry name" value="ER"/>
</dbReference>
<dbReference type="GO" id="GO:0016616">
    <property type="term" value="F:oxidoreductase activity, acting on the CH-OH group of donors, NAD or NADP as acceptor"/>
    <property type="evidence" value="ECO:0007669"/>
    <property type="project" value="UniProtKB-ARBA"/>
</dbReference>
<dbReference type="InterPro" id="IPR013154">
    <property type="entry name" value="ADH-like_N"/>
</dbReference>
<proteinExistence type="inferred from homology"/>
<dbReference type="InterPro" id="IPR013149">
    <property type="entry name" value="ADH-like_C"/>
</dbReference>
<dbReference type="GO" id="GO:0043168">
    <property type="term" value="F:anion binding"/>
    <property type="evidence" value="ECO:0007669"/>
    <property type="project" value="UniProtKB-ARBA"/>
</dbReference>
<sequence>MRAAILHEYGEPLAIEDVPAPDPARDGAVVRVDACGVCRSDWHAWQGHGEWADDRVSPGQILGHEPAGEVLAVGEQVETLRAGDRVAVPFNLGDGTCPQCRTGHGNVCSDGLALGFEQAAQGAFAEQVHLPSADYNAIRLPDGVSPRDVAALGCRFMTAFHALSARADLGPGDWLAVHGCGGVGLSAVQIGDALGARVVAVDIADGKLARARDLGAEVVVDASAVAGDATPGDPAAGVPAAVRAETDGGAHVSVDALGVAETCRNSVASLRRRGQHVQLGLTTDAERGEIALPVDRIAMQSVDVLGSRGMPPTRADDLLRFVGRSDVDPGALVSREVALSDVSDRLAAMTDYGTDGVEVVTDFEN</sequence>
<evidence type="ECO:0000256" key="3">
    <source>
        <dbReference type="ARBA" id="ARBA00023002"/>
    </source>
</evidence>
<dbReference type="PROSITE" id="PS00059">
    <property type="entry name" value="ADH_ZINC"/>
    <property type="match status" value="1"/>
</dbReference>
<accession>A0ABD5R856</accession>
<dbReference type="SUPFAM" id="SSF50129">
    <property type="entry name" value="GroES-like"/>
    <property type="match status" value="1"/>
</dbReference>
<dbReference type="Pfam" id="PF00107">
    <property type="entry name" value="ADH_zinc_N"/>
    <property type="match status" value="1"/>
</dbReference>
<dbReference type="GO" id="GO:0044281">
    <property type="term" value="P:small molecule metabolic process"/>
    <property type="evidence" value="ECO:0007669"/>
    <property type="project" value="UniProtKB-ARBA"/>
</dbReference>
<dbReference type="PANTHER" id="PTHR43401:SF5">
    <property type="entry name" value="ALCOHOL DEHYDROGENASE-RELATED"/>
    <property type="match status" value="1"/>
</dbReference>
<keyword evidence="1 4" id="KW-0479">Metal-binding</keyword>
<dbReference type="AlphaFoldDB" id="A0ABD5R856"/>
<comment type="similarity">
    <text evidence="4">Belongs to the zinc-containing alcohol dehydrogenase family.</text>
</comment>
<keyword evidence="7" id="KW-1185">Reference proteome</keyword>
<dbReference type="Pfam" id="PF08240">
    <property type="entry name" value="ADH_N"/>
    <property type="match status" value="1"/>
</dbReference>
<dbReference type="EMBL" id="JBHSKX010000001">
    <property type="protein sequence ID" value="MFC5365913.1"/>
    <property type="molecule type" value="Genomic_DNA"/>
</dbReference>
<keyword evidence="3" id="KW-0560">Oxidoreductase</keyword>
<dbReference type="GO" id="GO:0046872">
    <property type="term" value="F:metal ion binding"/>
    <property type="evidence" value="ECO:0007669"/>
    <property type="project" value="UniProtKB-KW"/>
</dbReference>
<evidence type="ECO:0000256" key="2">
    <source>
        <dbReference type="ARBA" id="ARBA00022833"/>
    </source>
</evidence>
<reference evidence="6 7" key="1">
    <citation type="journal article" date="2019" name="Int. J. Syst. Evol. Microbiol.">
        <title>The Global Catalogue of Microorganisms (GCM) 10K type strain sequencing project: providing services to taxonomists for standard genome sequencing and annotation.</title>
        <authorList>
            <consortium name="The Broad Institute Genomics Platform"/>
            <consortium name="The Broad Institute Genome Sequencing Center for Infectious Disease"/>
            <person name="Wu L."/>
            <person name="Ma J."/>
        </authorList>
    </citation>
    <scope>NUCLEOTIDE SEQUENCE [LARGE SCALE GENOMIC DNA]</scope>
    <source>
        <strain evidence="6 7">CGMCC 1.12237</strain>
    </source>
</reference>
<protein>
    <submittedName>
        <fullName evidence="6">Zinc-dependent alcohol dehydrogenase family protein</fullName>
    </submittedName>
</protein>
<evidence type="ECO:0000313" key="6">
    <source>
        <dbReference type="EMBL" id="MFC5365913.1"/>
    </source>
</evidence>
<organism evidence="6 7">
    <name type="scientific">Salinirubrum litoreum</name>
    <dbReference type="NCBI Taxonomy" id="1126234"/>
    <lineage>
        <taxon>Archaea</taxon>
        <taxon>Methanobacteriati</taxon>
        <taxon>Methanobacteriota</taxon>
        <taxon>Stenosarchaea group</taxon>
        <taxon>Halobacteria</taxon>
        <taxon>Halobacteriales</taxon>
        <taxon>Haloferacaceae</taxon>
        <taxon>Salinirubrum</taxon>
    </lineage>
</organism>
<gene>
    <name evidence="6" type="ORF">ACFPJ5_03120</name>
</gene>
<comment type="cofactor">
    <cofactor evidence="4">
        <name>Zn(2+)</name>
        <dbReference type="ChEBI" id="CHEBI:29105"/>
    </cofactor>
</comment>
<dbReference type="InterPro" id="IPR050129">
    <property type="entry name" value="Zn_alcohol_dh"/>
</dbReference>